<gene>
    <name evidence="1" type="ORF">LCGC14_1742530</name>
</gene>
<feature type="non-terminal residue" evidence="1">
    <location>
        <position position="239"/>
    </location>
</feature>
<evidence type="ECO:0000313" key="1">
    <source>
        <dbReference type="EMBL" id="KKM06581.1"/>
    </source>
</evidence>
<name>A0A0F9JLI1_9ZZZZ</name>
<dbReference type="AlphaFoldDB" id="A0A0F9JLI1"/>
<sequence>MLRKSLIALMACVLLTGSAGVASPIDGAISRAGAWLVDNQNPGGDWGEFGFTGECLIGLVNAYEVTGNTDYLDAAEGAATYAVYDEGGYNAGTGTYTDGLFASASYGLTRLSGVNANPANNIYRTAVMDDFDGLDPTATISWYRTSVEDSYALLDLSRYTVSAFAVDDEDKAEWRDGLIQALWDLDDSDDAPVMALGAATWALAQTGGLPSGITVSIHGQATTLDELPGMLAGHQMGDG</sequence>
<organism evidence="1">
    <name type="scientific">marine sediment metagenome</name>
    <dbReference type="NCBI Taxonomy" id="412755"/>
    <lineage>
        <taxon>unclassified sequences</taxon>
        <taxon>metagenomes</taxon>
        <taxon>ecological metagenomes</taxon>
    </lineage>
</organism>
<dbReference type="EMBL" id="LAZR01015958">
    <property type="protein sequence ID" value="KKM06581.1"/>
    <property type="molecule type" value="Genomic_DNA"/>
</dbReference>
<accession>A0A0F9JLI1</accession>
<protein>
    <recommendedName>
        <fullName evidence="2">Squalene cyclase C-terminal domain-containing protein</fullName>
    </recommendedName>
</protein>
<reference evidence="1" key="1">
    <citation type="journal article" date="2015" name="Nature">
        <title>Complex archaea that bridge the gap between prokaryotes and eukaryotes.</title>
        <authorList>
            <person name="Spang A."/>
            <person name="Saw J.H."/>
            <person name="Jorgensen S.L."/>
            <person name="Zaremba-Niedzwiedzka K."/>
            <person name="Martijn J."/>
            <person name="Lind A.E."/>
            <person name="van Eijk R."/>
            <person name="Schleper C."/>
            <person name="Guy L."/>
            <person name="Ettema T.J."/>
        </authorList>
    </citation>
    <scope>NUCLEOTIDE SEQUENCE</scope>
</reference>
<proteinExistence type="predicted"/>
<evidence type="ECO:0008006" key="2">
    <source>
        <dbReference type="Google" id="ProtNLM"/>
    </source>
</evidence>
<comment type="caution">
    <text evidence="1">The sequence shown here is derived from an EMBL/GenBank/DDBJ whole genome shotgun (WGS) entry which is preliminary data.</text>
</comment>
<dbReference type="SUPFAM" id="SSF81853">
    <property type="entry name" value="Family 10 polysaccharide lyase"/>
    <property type="match status" value="1"/>
</dbReference>